<gene>
    <name evidence="3" type="ORF">S03H2_56635</name>
</gene>
<accession>X1J2A1</accession>
<dbReference type="Pfam" id="PF19335">
    <property type="entry name" value="HMBD"/>
    <property type="match status" value="1"/>
</dbReference>
<dbReference type="Pfam" id="PF25954">
    <property type="entry name" value="Beta-barrel_RND_2"/>
    <property type="match status" value="1"/>
</dbReference>
<dbReference type="AlphaFoldDB" id="X1J2A1"/>
<feature type="non-terminal residue" evidence="3">
    <location>
        <position position="253"/>
    </location>
</feature>
<reference evidence="3" key="1">
    <citation type="journal article" date="2014" name="Front. Microbiol.">
        <title>High frequency of phylogenetically diverse reductive dehalogenase-homologous genes in deep subseafloor sedimentary metagenomes.</title>
        <authorList>
            <person name="Kawai M."/>
            <person name="Futagami T."/>
            <person name="Toyoda A."/>
            <person name="Takaki Y."/>
            <person name="Nishi S."/>
            <person name="Hori S."/>
            <person name="Arai W."/>
            <person name="Tsubouchi T."/>
            <person name="Morono Y."/>
            <person name="Uchiyama I."/>
            <person name="Ito T."/>
            <person name="Fujiyama A."/>
            <person name="Inagaki F."/>
            <person name="Takami H."/>
        </authorList>
    </citation>
    <scope>NUCLEOTIDE SEQUENCE</scope>
    <source>
        <strain evidence="3">Expedition CK06-06</strain>
    </source>
</reference>
<feature type="domain" description="CusB-like beta-barrel" evidence="2">
    <location>
        <begin position="3"/>
        <end position="39"/>
    </location>
</feature>
<evidence type="ECO:0000259" key="2">
    <source>
        <dbReference type="Pfam" id="PF25954"/>
    </source>
</evidence>
<dbReference type="GO" id="GO:0046872">
    <property type="term" value="F:metal ion binding"/>
    <property type="evidence" value="ECO:0007669"/>
    <property type="project" value="InterPro"/>
</dbReference>
<protein>
    <submittedName>
        <fullName evidence="3">Uncharacterized protein</fullName>
    </submittedName>
</protein>
<dbReference type="Gene3D" id="2.40.30.170">
    <property type="match status" value="1"/>
</dbReference>
<organism evidence="3">
    <name type="scientific">marine sediment metagenome</name>
    <dbReference type="NCBI Taxonomy" id="412755"/>
    <lineage>
        <taxon>unclassified sequences</taxon>
        <taxon>metagenomes</taxon>
        <taxon>ecological metagenomes</taxon>
    </lineage>
</organism>
<evidence type="ECO:0000259" key="1">
    <source>
        <dbReference type="Pfam" id="PF19335"/>
    </source>
</evidence>
<feature type="non-terminal residue" evidence="3">
    <location>
        <position position="1"/>
    </location>
</feature>
<evidence type="ECO:0000313" key="3">
    <source>
        <dbReference type="EMBL" id="GAH88831.1"/>
    </source>
</evidence>
<sequence>SLIDPVLTGRTRTVKLRVIAANAEMMLKPGMFVRAVVRAKVAAGGKVMDDALVGKWMCSMHPEVVREAAGDCDVCGMPLVRTESLGYVGVGADQADPPLVIPATAALITGGRSAGSRAIVYVQVDPSLLTLRGVLDWPALLTAARAAAGSAHAGPTARLWRLLSDDLRDGLLAVGPNEMPPAPLQHRFVREINAILRGEGLYDASAWRGVALGEEAAGLISRGLANLAADDLTRLNRLLLEATFPTAITSARS</sequence>
<dbReference type="InterPro" id="IPR058792">
    <property type="entry name" value="Beta-barrel_RND_2"/>
</dbReference>
<proteinExistence type="predicted"/>
<feature type="domain" description="Heavy metal binding" evidence="1">
    <location>
        <begin position="55"/>
        <end position="80"/>
    </location>
</feature>
<dbReference type="InterPro" id="IPR045800">
    <property type="entry name" value="HMBD"/>
</dbReference>
<dbReference type="EMBL" id="BARU01036250">
    <property type="protein sequence ID" value="GAH88831.1"/>
    <property type="molecule type" value="Genomic_DNA"/>
</dbReference>
<name>X1J2A1_9ZZZZ</name>
<comment type="caution">
    <text evidence="3">The sequence shown here is derived from an EMBL/GenBank/DDBJ whole genome shotgun (WGS) entry which is preliminary data.</text>
</comment>